<evidence type="ECO:0000313" key="2">
    <source>
        <dbReference type="EMBL" id="QDE39821.1"/>
    </source>
</evidence>
<evidence type="ECO:0000313" key="3">
    <source>
        <dbReference type="Proteomes" id="UP000316093"/>
    </source>
</evidence>
<name>A0A4Y5Z3G3_9GAMM</name>
<dbReference type="Pfam" id="PF08937">
    <property type="entry name" value="ThsB_TIR"/>
    <property type="match status" value="1"/>
</dbReference>
<sequence length="179" mass="20312">MCKANVFFSYHYAFDAERAAVVRGLNLVHANTPEPLDRWSDISSDIGRTREWIAESLARHDVLVVLVGERTSNRPLVHLEIEQAAALEMPIVGVRIHRLAPSSTRGHGRGLNPFDRLKLHDRAGQVFRPRLVETSTVDPVGDLRANLGRWVQRAWRNEFTRERRAEEFIASLRDEAVGG</sequence>
<protein>
    <recommendedName>
        <fullName evidence="1">Thoeris protein ThsB TIR-like domain-containing protein</fullName>
    </recommendedName>
</protein>
<dbReference type="InterPro" id="IPR036490">
    <property type="entry name" value="ThsB_TIR-like_sf"/>
</dbReference>
<dbReference type="KEGG" id="lpy:FIV34_11680"/>
<dbReference type="AlphaFoldDB" id="A0A4Y5Z3G3"/>
<dbReference type="Proteomes" id="UP000316093">
    <property type="component" value="Chromosome"/>
</dbReference>
<dbReference type="EMBL" id="CP041046">
    <property type="protein sequence ID" value="QDE39821.1"/>
    <property type="molecule type" value="Genomic_DNA"/>
</dbReference>
<proteinExistence type="predicted"/>
<organism evidence="2 3">
    <name type="scientific">Luteibacter pinisoli</name>
    <dbReference type="NCBI Taxonomy" id="2589080"/>
    <lineage>
        <taxon>Bacteria</taxon>
        <taxon>Pseudomonadati</taxon>
        <taxon>Pseudomonadota</taxon>
        <taxon>Gammaproteobacteria</taxon>
        <taxon>Lysobacterales</taxon>
        <taxon>Rhodanobacteraceae</taxon>
        <taxon>Luteibacter</taxon>
    </lineage>
</organism>
<dbReference type="RefSeq" id="WP_139982926.1">
    <property type="nucleotide sequence ID" value="NZ_CP041046.1"/>
</dbReference>
<evidence type="ECO:0000259" key="1">
    <source>
        <dbReference type="Pfam" id="PF08937"/>
    </source>
</evidence>
<dbReference type="SUPFAM" id="SSF52206">
    <property type="entry name" value="Hypothetical protein MTH538"/>
    <property type="match status" value="1"/>
</dbReference>
<gene>
    <name evidence="2" type="ORF">FIV34_11680</name>
</gene>
<keyword evidence="3" id="KW-1185">Reference proteome</keyword>
<feature type="domain" description="Thoeris protein ThsB TIR-like" evidence="1">
    <location>
        <begin position="7"/>
        <end position="99"/>
    </location>
</feature>
<dbReference type="Gene3D" id="3.40.50.9200">
    <property type="entry name" value="Hypothetical protein MTH538"/>
    <property type="match status" value="1"/>
</dbReference>
<dbReference type="InterPro" id="IPR015032">
    <property type="entry name" value="ThsB__TIR-like_domain"/>
</dbReference>
<accession>A0A4Y5Z3G3</accession>
<dbReference type="OrthoDB" id="9811746at2"/>
<reference evidence="2 3" key="1">
    <citation type="submission" date="2019-06" db="EMBL/GenBank/DDBJ databases">
        <title>A complete genome sequence for Luteibacter pinisoli MAH-14.</title>
        <authorList>
            <person name="Baltrus D.A."/>
        </authorList>
    </citation>
    <scope>NUCLEOTIDE SEQUENCE [LARGE SCALE GENOMIC DNA]</scope>
    <source>
        <strain evidence="2 3">MAH-14</strain>
    </source>
</reference>